<dbReference type="EMBL" id="JACIJO010000002">
    <property type="protein sequence ID" value="MBB6326396.1"/>
    <property type="molecule type" value="Genomic_DNA"/>
</dbReference>
<keyword evidence="2" id="KW-0413">Isomerase</keyword>
<dbReference type="RefSeq" id="WP_184495004.1">
    <property type="nucleotide sequence ID" value="NZ_JACIJO010000002.1"/>
</dbReference>
<dbReference type="Gene3D" id="3.20.20.150">
    <property type="entry name" value="Divalent-metal-dependent TIM barrel enzymes"/>
    <property type="match status" value="1"/>
</dbReference>
<dbReference type="InterPro" id="IPR050312">
    <property type="entry name" value="IolE/XylAMocC-like"/>
</dbReference>
<keyword evidence="3" id="KW-1185">Reference proteome</keyword>
<dbReference type="SUPFAM" id="SSF51658">
    <property type="entry name" value="Xylose isomerase-like"/>
    <property type="match status" value="1"/>
</dbReference>
<evidence type="ECO:0000259" key="1">
    <source>
        <dbReference type="Pfam" id="PF01261"/>
    </source>
</evidence>
<proteinExistence type="predicted"/>
<feature type="domain" description="Xylose isomerase-like TIM barrel" evidence="1">
    <location>
        <begin position="91"/>
        <end position="282"/>
    </location>
</feature>
<dbReference type="PANTHER" id="PTHR12110">
    <property type="entry name" value="HYDROXYPYRUVATE ISOMERASE"/>
    <property type="match status" value="1"/>
</dbReference>
<accession>A0A841MQD2</accession>
<evidence type="ECO:0000313" key="3">
    <source>
        <dbReference type="Proteomes" id="UP000588604"/>
    </source>
</evidence>
<evidence type="ECO:0000313" key="2">
    <source>
        <dbReference type="EMBL" id="MBB6326396.1"/>
    </source>
</evidence>
<protein>
    <submittedName>
        <fullName evidence="2">Sugar phosphate isomerase/epimerase</fullName>
    </submittedName>
</protein>
<gene>
    <name evidence="2" type="ORF">FHS59_002024</name>
</gene>
<dbReference type="GO" id="GO:0016853">
    <property type="term" value="F:isomerase activity"/>
    <property type="evidence" value="ECO:0007669"/>
    <property type="project" value="UniProtKB-KW"/>
</dbReference>
<dbReference type="InterPro" id="IPR036237">
    <property type="entry name" value="Xyl_isomerase-like_sf"/>
</dbReference>
<comment type="caution">
    <text evidence="2">The sequence shown here is derived from an EMBL/GenBank/DDBJ whole genome shotgun (WGS) entry which is preliminary data.</text>
</comment>
<name>A0A841MQD2_9BACT</name>
<dbReference type="Pfam" id="PF01261">
    <property type="entry name" value="AP_endonuc_2"/>
    <property type="match status" value="1"/>
</dbReference>
<dbReference type="AlphaFoldDB" id="A0A841MQD2"/>
<organism evidence="2 3">
    <name type="scientific">Algoriphagus iocasae</name>
    <dbReference type="NCBI Taxonomy" id="1836499"/>
    <lineage>
        <taxon>Bacteria</taxon>
        <taxon>Pseudomonadati</taxon>
        <taxon>Bacteroidota</taxon>
        <taxon>Cytophagia</taxon>
        <taxon>Cytophagales</taxon>
        <taxon>Cyclobacteriaceae</taxon>
        <taxon>Algoriphagus</taxon>
    </lineage>
</organism>
<reference evidence="2 3" key="1">
    <citation type="submission" date="2020-08" db="EMBL/GenBank/DDBJ databases">
        <title>Genomic Encyclopedia of Type Strains, Phase IV (KMG-IV): sequencing the most valuable type-strain genomes for metagenomic binning, comparative biology and taxonomic classification.</title>
        <authorList>
            <person name="Goeker M."/>
        </authorList>
    </citation>
    <scope>NUCLEOTIDE SEQUENCE [LARGE SCALE GENOMIC DNA]</scope>
    <source>
        <strain evidence="2 3">DSM 102044</strain>
    </source>
</reference>
<dbReference type="InterPro" id="IPR013022">
    <property type="entry name" value="Xyl_isomerase-like_TIM-brl"/>
</dbReference>
<dbReference type="PANTHER" id="PTHR12110:SF41">
    <property type="entry name" value="INOSOSE DEHYDRATASE"/>
    <property type="match status" value="1"/>
</dbReference>
<sequence length="322" mass="35498">MNRRSFLEKSSLALASGILAPNLSFSRNLKPISNVGLGLFTLPKSLGSDLTGTLKMISDIGYKELEFFGPYDFSVDSVKKSWDQMAGMLGISGSGYFGKSPKEMRAILDDLGLTAPSIHVDLETLQQNMEPLAEAAHIMGHKDVGIAMIPQELRPNLDGYKKMADVFNKIGEEANKNGLTYFYHNHGYGHSELEGEIPFQLLLDRTDKDLVKMEMDVFWFASAGADMIAYIKNNPGRFELFHLKDMSEKKTFANGGESMNDIMGMFPYLADAGTGVLDLCEIISVAQQNGGKHFFLEKDLASNPKVTLEDSFAFLSGKNGMC</sequence>
<dbReference type="Proteomes" id="UP000588604">
    <property type="component" value="Unassembled WGS sequence"/>
</dbReference>